<comment type="caution">
    <text evidence="2">The sequence shown here is derived from an EMBL/GenBank/DDBJ whole genome shotgun (WGS) entry which is preliminary data.</text>
</comment>
<dbReference type="EMBL" id="LDTB01000018">
    <property type="protein sequence ID" value="KTT73611.1"/>
    <property type="molecule type" value="Genomic_DNA"/>
</dbReference>
<keyword evidence="3" id="KW-1185">Reference proteome</keyword>
<organism evidence="2 3">
    <name type="scientific">Sphingomonas endophytica</name>
    <dbReference type="NCBI Taxonomy" id="869719"/>
    <lineage>
        <taxon>Bacteria</taxon>
        <taxon>Pseudomonadati</taxon>
        <taxon>Pseudomonadota</taxon>
        <taxon>Alphaproteobacteria</taxon>
        <taxon>Sphingomonadales</taxon>
        <taxon>Sphingomonadaceae</taxon>
        <taxon>Sphingomonas</taxon>
    </lineage>
</organism>
<evidence type="ECO:0000313" key="3">
    <source>
        <dbReference type="Proteomes" id="UP000074310"/>
    </source>
</evidence>
<feature type="transmembrane region" description="Helical" evidence="1">
    <location>
        <begin position="163"/>
        <end position="191"/>
    </location>
</feature>
<dbReference type="Proteomes" id="UP000074310">
    <property type="component" value="Unassembled WGS sequence"/>
</dbReference>
<keyword evidence="1" id="KW-0472">Membrane</keyword>
<name>A0A147I513_9SPHN</name>
<accession>A0A147I513</accession>
<sequence length="510" mass="55746">MLGHAWWERRAAVGVLLLLAVVPLIWPTIPPLLDLPGHMASYAISIAPDASPLLQRYYSFQWQLIGNLGLDVLMVPVGKIFGVELGTKLAVMTIPLLTVAGMLLVAREVHGRLPATTALALPLAYNYFFLFGFVNYCLAMAMAFWALSLWLHLGHRQRHGLRFALFVAISPVVWATHAVGWAVMAIMCGAAELQIQLSQRRPVAAIVATSLSCLALLSALVPMAFQPAGEIDGVGGWLIPLQLAKWMVTLFRDRWMWFDLASLTVVATVLGLAATRRLDLRISPVLAAAGGALTIAYIITPARFAGADFLHQRIIPYGLALFILGIDTSAVSSANRRRLAMVAFAFLLIRTAGLTASMAVYDREWQERLAVLDAVTPGSAIVTLQAQSCGNSLSNWASPRIDHLAGIATVRRDAFVNSLWTLHGIQLLRTHYAEAGAYQADPSSFVTIEPCGMMTLKGALARIPYRAFDYLWLVHVPPEEWPQKDARLQLLRKTGDSALFRIVPVSAAAR</sequence>
<protein>
    <recommendedName>
        <fullName evidence="4">Glycosyltransferase RgtA/B/C/D-like domain-containing protein</fullName>
    </recommendedName>
</protein>
<keyword evidence="1" id="KW-1133">Transmembrane helix</keyword>
<feature type="transmembrane region" description="Helical" evidence="1">
    <location>
        <begin position="314"/>
        <end position="332"/>
    </location>
</feature>
<dbReference type="PATRIC" id="fig|869719.3.peg.981"/>
<keyword evidence="1" id="KW-0812">Transmembrane</keyword>
<gene>
    <name evidence="2" type="ORF">NS334_07215</name>
</gene>
<feature type="transmembrane region" description="Helical" evidence="1">
    <location>
        <begin position="339"/>
        <end position="361"/>
    </location>
</feature>
<feature type="transmembrane region" description="Helical" evidence="1">
    <location>
        <begin position="127"/>
        <end position="151"/>
    </location>
</feature>
<feature type="transmembrane region" description="Helical" evidence="1">
    <location>
        <begin position="203"/>
        <end position="225"/>
    </location>
</feature>
<evidence type="ECO:0008006" key="4">
    <source>
        <dbReference type="Google" id="ProtNLM"/>
    </source>
</evidence>
<feature type="transmembrane region" description="Helical" evidence="1">
    <location>
        <begin position="285"/>
        <end position="302"/>
    </location>
</feature>
<reference evidence="2 3" key="1">
    <citation type="journal article" date="2016" name="Front. Microbiol.">
        <title>Genomic Resource of Rice Seed Associated Bacteria.</title>
        <authorList>
            <person name="Midha S."/>
            <person name="Bansal K."/>
            <person name="Sharma S."/>
            <person name="Kumar N."/>
            <person name="Patil P.P."/>
            <person name="Chaudhry V."/>
            <person name="Patil P.B."/>
        </authorList>
    </citation>
    <scope>NUCLEOTIDE SEQUENCE [LARGE SCALE GENOMIC DNA]</scope>
    <source>
        <strain evidence="2 3">NS334</strain>
    </source>
</reference>
<dbReference type="AlphaFoldDB" id="A0A147I513"/>
<feature type="transmembrane region" description="Helical" evidence="1">
    <location>
        <begin position="255"/>
        <end position="273"/>
    </location>
</feature>
<evidence type="ECO:0000313" key="2">
    <source>
        <dbReference type="EMBL" id="KTT73611.1"/>
    </source>
</evidence>
<feature type="transmembrane region" description="Helical" evidence="1">
    <location>
        <begin position="89"/>
        <end position="106"/>
    </location>
</feature>
<proteinExistence type="predicted"/>
<evidence type="ECO:0000256" key="1">
    <source>
        <dbReference type="SAM" id="Phobius"/>
    </source>
</evidence>